<evidence type="ECO:0000256" key="5">
    <source>
        <dbReference type="ARBA" id="ARBA00023274"/>
    </source>
</evidence>
<name>A0A2L2ATE5_9LECA</name>
<sequence length="457" mass="54326">MLNVFNARLKKDNTQKAKLKLENNYNYIGKPRHYPPANKEWFNSIYVYNNNTTKLLPTLDKVTLKLVKSYFNFYSRKLEKKIKSRRLRIRGRRLSTNRILISRAELKHTNDKVVITIYVYNRQKEYYFNKIIRIASIKNLLPNIIKIKIIKKKSLKIKSRVNKQKKIVWKTLGLLNTNKTDNNKFKNYETSYLKHYVTRSLRKEMLSIYLWQLVSFNESKFEKRYLLPLTSLVRKVYNKKVEFNLVNLKYLYLNSYILSETLVTKIRNRKNRLLRVLDTSLWMLKLPFIDRSALYEEIYNRKRKLQNLKVDNTTDNLISLKSNLKSQFSDLLERSLINTDPKDSIYKLKDFKLYQAQNLVYCNYPSFLVNTIFKSIRNKSVSGIRLEVAGRLTRRNRADRALSKLRYIGNIKNMDSSYKGLSAVLLRGYAKSNLQYTKLKSRIRIGSFGLKGWVSSS</sequence>
<dbReference type="GO" id="GO:1990904">
    <property type="term" value="C:ribonucleoprotein complex"/>
    <property type="evidence" value="ECO:0007669"/>
    <property type="project" value="UniProtKB-KW"/>
</dbReference>
<dbReference type="AlphaFoldDB" id="A0A2L2ATE5"/>
<proteinExistence type="inferred from homology"/>
<evidence type="ECO:0000256" key="3">
    <source>
        <dbReference type="ARBA" id="ARBA00022980"/>
    </source>
</evidence>
<geneLocation type="mitochondrion" evidence="7"/>
<evidence type="ECO:0000256" key="4">
    <source>
        <dbReference type="ARBA" id="ARBA00023128"/>
    </source>
</evidence>
<dbReference type="Pfam" id="PF05316">
    <property type="entry name" value="VAR1"/>
    <property type="match status" value="1"/>
</dbReference>
<accession>A0A2L2ATE5</accession>
<keyword evidence="3 7" id="KW-0689">Ribosomal protein</keyword>
<evidence type="ECO:0000256" key="1">
    <source>
        <dbReference type="ARBA" id="ARBA00004173"/>
    </source>
</evidence>
<evidence type="ECO:0000256" key="6">
    <source>
        <dbReference type="ARBA" id="ARBA00035157"/>
    </source>
</evidence>
<evidence type="ECO:0000256" key="2">
    <source>
        <dbReference type="ARBA" id="ARBA00010761"/>
    </source>
</evidence>
<dbReference type="GO" id="GO:0006412">
    <property type="term" value="P:translation"/>
    <property type="evidence" value="ECO:0007669"/>
    <property type="project" value="InterPro"/>
</dbReference>
<dbReference type="EMBL" id="MG711470">
    <property type="protein sequence ID" value="AVG10474.1"/>
    <property type="molecule type" value="Genomic_DNA"/>
</dbReference>
<keyword evidence="4 7" id="KW-0496">Mitochondrion</keyword>
<comment type="subcellular location">
    <subcellularLocation>
        <location evidence="1">Mitochondrion</location>
    </subcellularLocation>
</comment>
<gene>
    <name evidence="7" type="primary">rps3</name>
</gene>
<dbReference type="RefSeq" id="YP_009471325.1">
    <property type="nucleotide sequence ID" value="NC_037233.1"/>
</dbReference>
<dbReference type="InterPro" id="IPR007980">
    <property type="entry name" value="Ribosomal_uS3m_fun"/>
</dbReference>
<dbReference type="GO" id="GO:0005840">
    <property type="term" value="C:ribosome"/>
    <property type="evidence" value="ECO:0007669"/>
    <property type="project" value="UniProtKB-KW"/>
</dbReference>
<protein>
    <recommendedName>
        <fullName evidence="6">Small ribosomal subunit protein uS3m</fullName>
    </recommendedName>
</protein>
<keyword evidence="5" id="KW-0687">Ribonucleoprotein</keyword>
<reference evidence="7" key="1">
    <citation type="journal article" date="2018" name="Mol. Ecol.">
        <title>Reductions in Complexity of Mitochondrial Genomes in Lichen-Forming Fungi Shed Light on Genome Architecture of Obligate Symbioses.</title>
        <authorList>
            <person name="Pogoda C.S."/>
            <person name="Keepers K.G."/>
            <person name="Lendemer J.C."/>
            <person name="Kane N.C."/>
            <person name="Tripp E.A."/>
        </authorList>
    </citation>
    <scope>NUCLEOTIDE SEQUENCE</scope>
</reference>
<dbReference type="GO" id="GO:0003735">
    <property type="term" value="F:structural constituent of ribosome"/>
    <property type="evidence" value="ECO:0007669"/>
    <property type="project" value="InterPro"/>
</dbReference>
<evidence type="ECO:0000313" key="7">
    <source>
        <dbReference type="EMBL" id="AVG10474.1"/>
    </source>
</evidence>
<organism evidence="7">
    <name type="scientific">Alectoria fallacina</name>
    <dbReference type="NCBI Taxonomy" id="1903189"/>
    <lineage>
        <taxon>Eukaryota</taxon>
        <taxon>Fungi</taxon>
        <taxon>Dikarya</taxon>
        <taxon>Ascomycota</taxon>
        <taxon>Pezizomycotina</taxon>
        <taxon>Lecanoromycetes</taxon>
        <taxon>OSLEUM clade</taxon>
        <taxon>Lecanoromycetidae</taxon>
        <taxon>Lecanorales</taxon>
        <taxon>Lecanorineae</taxon>
        <taxon>Parmeliaceae</taxon>
        <taxon>Alectoria</taxon>
    </lineage>
</organism>
<dbReference type="GeneID" id="36279358"/>
<comment type="similarity">
    <text evidence="2">Belongs to the universal ribosomal protein uS3 family.</text>
</comment>
<dbReference type="GO" id="GO:0005739">
    <property type="term" value="C:mitochondrion"/>
    <property type="evidence" value="ECO:0007669"/>
    <property type="project" value="UniProtKB-SubCell"/>
</dbReference>